<reference evidence="2" key="1">
    <citation type="journal article" date="2014" name="Front. Microbiol.">
        <title>High frequency of phylogenetically diverse reductive dehalogenase-homologous genes in deep subseafloor sedimentary metagenomes.</title>
        <authorList>
            <person name="Kawai M."/>
            <person name="Futagami T."/>
            <person name="Toyoda A."/>
            <person name="Takaki Y."/>
            <person name="Nishi S."/>
            <person name="Hori S."/>
            <person name="Arai W."/>
            <person name="Tsubouchi T."/>
            <person name="Morono Y."/>
            <person name="Uchiyama I."/>
            <person name="Ito T."/>
            <person name="Fujiyama A."/>
            <person name="Inagaki F."/>
            <person name="Takami H."/>
        </authorList>
    </citation>
    <scope>NUCLEOTIDE SEQUENCE</scope>
    <source>
        <strain evidence="2">Expedition CK06-06</strain>
    </source>
</reference>
<feature type="non-terminal residue" evidence="2">
    <location>
        <position position="257"/>
    </location>
</feature>
<dbReference type="EMBL" id="BARS01036643">
    <property type="protein sequence ID" value="GAG17293.1"/>
    <property type="molecule type" value="Genomic_DNA"/>
</dbReference>
<evidence type="ECO:0000313" key="2">
    <source>
        <dbReference type="EMBL" id="GAG17293.1"/>
    </source>
</evidence>
<accession>X0VXX6</accession>
<comment type="caution">
    <text evidence="2">The sequence shown here is derived from an EMBL/GenBank/DDBJ whole genome shotgun (WGS) entry which is preliminary data.</text>
</comment>
<dbReference type="AlphaFoldDB" id="X0VXX6"/>
<dbReference type="InterPro" id="IPR032466">
    <property type="entry name" value="Metal_Hydrolase"/>
</dbReference>
<feature type="non-terminal residue" evidence="2">
    <location>
        <position position="1"/>
    </location>
</feature>
<name>X0VXX6_9ZZZZ</name>
<dbReference type="Pfam" id="PF07969">
    <property type="entry name" value="Amidohydro_3"/>
    <property type="match status" value="1"/>
</dbReference>
<evidence type="ECO:0000259" key="1">
    <source>
        <dbReference type="Pfam" id="PF07969"/>
    </source>
</evidence>
<gene>
    <name evidence="2" type="ORF">S01H1_56293</name>
</gene>
<proteinExistence type="predicted"/>
<organism evidence="2">
    <name type="scientific">marine sediment metagenome</name>
    <dbReference type="NCBI Taxonomy" id="412755"/>
    <lineage>
        <taxon>unclassified sequences</taxon>
        <taxon>metagenomes</taxon>
        <taxon>ecological metagenomes</taxon>
    </lineage>
</organism>
<dbReference type="InterPro" id="IPR013108">
    <property type="entry name" value="Amidohydro_3"/>
</dbReference>
<protein>
    <recommendedName>
        <fullName evidence="1">Amidohydrolase 3 domain-containing protein</fullName>
    </recommendedName>
</protein>
<dbReference type="Gene3D" id="3.20.20.140">
    <property type="entry name" value="Metal-dependent hydrolases"/>
    <property type="match status" value="1"/>
</dbReference>
<feature type="domain" description="Amidohydrolase 3" evidence="1">
    <location>
        <begin position="1"/>
        <end position="239"/>
    </location>
</feature>
<dbReference type="PANTHER" id="PTHR22642:SF2">
    <property type="entry name" value="PROTEIN LONG AFTER FAR-RED 3"/>
    <property type="match status" value="1"/>
</dbReference>
<sequence>TPDPRPGLATYARDEDGELTGWVKEGAGVQHFANQFGLTDSEHKQAHQESVEETLQILSEYGITTLFDAGNKGYGDQVYSLISKLEKEGKLPVRYEGTYQIFIPERIKTAIPEIKRYRKEYGGKRLQFNTAKIFMDGINENHSAGILEPYMDDTSYVGNTMFSAEELRDFLLELNKEQMDLHVHTIGDLSVKTVLDAVEAAQAITKDNFYPRVTIAHLELIDPADLPRIKELGVICNFTPWWLGVNHNDVVKVSLGE</sequence>
<dbReference type="PANTHER" id="PTHR22642">
    <property type="entry name" value="IMIDAZOLONEPROPIONASE"/>
    <property type="match status" value="1"/>
</dbReference>
<dbReference type="SUPFAM" id="SSF51556">
    <property type="entry name" value="Metallo-dependent hydrolases"/>
    <property type="match status" value="1"/>
</dbReference>